<feature type="compositionally biased region" description="Basic residues" evidence="1">
    <location>
        <begin position="23"/>
        <end position="38"/>
    </location>
</feature>
<evidence type="ECO:0000313" key="3">
    <source>
        <dbReference type="Proteomes" id="UP001642484"/>
    </source>
</evidence>
<dbReference type="EMBL" id="CAXAMN010013581">
    <property type="protein sequence ID" value="CAK9041244.1"/>
    <property type="molecule type" value="Genomic_DNA"/>
</dbReference>
<dbReference type="Proteomes" id="UP001642484">
    <property type="component" value="Unassembled WGS sequence"/>
</dbReference>
<proteinExistence type="predicted"/>
<feature type="region of interest" description="Disordered" evidence="1">
    <location>
        <begin position="1"/>
        <end position="58"/>
    </location>
</feature>
<protein>
    <submittedName>
        <fullName evidence="2">Uncharacterized protein</fullName>
    </submittedName>
</protein>
<name>A0ABP0LTA4_9DINO</name>
<comment type="caution">
    <text evidence="2">The sequence shown here is derived from an EMBL/GenBank/DDBJ whole genome shotgun (WGS) entry which is preliminary data.</text>
</comment>
<organism evidence="2 3">
    <name type="scientific">Durusdinium trenchii</name>
    <dbReference type="NCBI Taxonomy" id="1381693"/>
    <lineage>
        <taxon>Eukaryota</taxon>
        <taxon>Sar</taxon>
        <taxon>Alveolata</taxon>
        <taxon>Dinophyceae</taxon>
        <taxon>Suessiales</taxon>
        <taxon>Symbiodiniaceae</taxon>
        <taxon>Durusdinium</taxon>
    </lineage>
</organism>
<feature type="region of interest" description="Disordered" evidence="1">
    <location>
        <begin position="190"/>
        <end position="231"/>
    </location>
</feature>
<feature type="non-terminal residue" evidence="2">
    <location>
        <position position="316"/>
    </location>
</feature>
<feature type="compositionally biased region" description="Low complexity" evidence="1">
    <location>
        <begin position="208"/>
        <end position="217"/>
    </location>
</feature>
<evidence type="ECO:0000256" key="1">
    <source>
        <dbReference type="SAM" id="MobiDB-lite"/>
    </source>
</evidence>
<keyword evidence="3" id="KW-1185">Reference proteome</keyword>
<evidence type="ECO:0000313" key="2">
    <source>
        <dbReference type="EMBL" id="CAK9041244.1"/>
    </source>
</evidence>
<reference evidence="2 3" key="1">
    <citation type="submission" date="2024-02" db="EMBL/GenBank/DDBJ databases">
        <authorList>
            <person name="Chen Y."/>
            <person name="Shah S."/>
            <person name="Dougan E. K."/>
            <person name="Thang M."/>
            <person name="Chan C."/>
        </authorList>
    </citation>
    <scope>NUCLEOTIDE SEQUENCE [LARGE SCALE GENOMIC DNA]</scope>
</reference>
<feature type="compositionally biased region" description="Basic and acidic residues" evidence="1">
    <location>
        <begin position="218"/>
        <end position="227"/>
    </location>
</feature>
<sequence>MNNFRSMPVLPGHDAPVEMLGGRRPKAKGQAKRKAKGKGRGDDEEPKEPTKRDPELYQLDLKKKQLQLQRETEKSVNEWDNEVQIALKATSSMAELKDHRSVVEKRLAILQAFGHGTADVHSLSPDSKSWKRHVFSASGSLDPAIFAKYRERLGSYITSLSNAFDLLLSSQQAEWDHEEEVKQVKRDRTVSVAGEGNAAKPEHVSKRTTAATVTPTPEELHEGREPEPETGVPDLPECMAHLPSYPLVHAIGRVLSEDSDAKGAPVLQFGAVVDPPSDLDLADIVAYGGDLGNGQPVIISDAFPPNAEVDELRNDD</sequence>
<accession>A0ABP0LTA4</accession>
<gene>
    <name evidence="2" type="ORF">CCMP2556_LOCUS22127</name>
</gene>
<feature type="compositionally biased region" description="Basic and acidic residues" evidence="1">
    <location>
        <begin position="47"/>
        <end position="58"/>
    </location>
</feature>